<evidence type="ECO:0000256" key="2">
    <source>
        <dbReference type="ARBA" id="ARBA00005498"/>
    </source>
</evidence>
<evidence type="ECO:0000256" key="5">
    <source>
        <dbReference type="ARBA" id="ARBA00022776"/>
    </source>
</evidence>
<protein>
    <submittedName>
        <fullName evidence="11">Putative myosin heavy polypeptide 9</fullName>
    </submittedName>
</protein>
<evidence type="ECO:0000256" key="3">
    <source>
        <dbReference type="ARBA" id="ARBA00022454"/>
    </source>
</evidence>
<evidence type="ECO:0000313" key="11">
    <source>
        <dbReference type="EMBL" id="JAT98265.1"/>
    </source>
</evidence>
<accession>A0A1E1XG73</accession>
<sequence length="391" mass="43675">ENTVSLAHYVKVMQDIFRPLGVFDVGLQDLASPKPKRTRKLLKILVNSWLRMTGIYSKYKEKEKKLLEAKNIALETKAALSTKTAEVNKLASLLGDAAAEAENLDKEHSVCDKALAASCEKKAAIMSDYQQLKTTHYASTEAIQRAELEILELKESLEEKRASVCRDPTTRKENIAANTQTLTALEAAVVDFRRKLSVIEEKVNLVPHISDAIQKILTTADKCEAKVAKIMQLQESKAAQEKERIELENAKHALQKKLEVMSEEAEHLGRRTGGQPHDAGLQSREQRNKDAKAQYQELAELQKAASAAENAKEAEFQAAALRIEEKIDSFEKTLKDHIVENERQMRDQLEELRNAVAFVQDALNPEKLQSLKADQQLSVAYTGSNNAASDT</sequence>
<evidence type="ECO:0000256" key="6">
    <source>
        <dbReference type="ARBA" id="ARBA00023054"/>
    </source>
</evidence>
<keyword evidence="5" id="KW-0498">Mitosis</keyword>
<keyword evidence="7" id="KW-0131">Cell cycle</keyword>
<keyword evidence="8" id="KW-0137">Centromere</keyword>
<organism evidence="11">
    <name type="scientific">Amblyomma aureolatum</name>
    <dbReference type="NCBI Taxonomy" id="187763"/>
    <lineage>
        <taxon>Eukaryota</taxon>
        <taxon>Metazoa</taxon>
        <taxon>Ecdysozoa</taxon>
        <taxon>Arthropoda</taxon>
        <taxon>Chelicerata</taxon>
        <taxon>Arachnida</taxon>
        <taxon>Acari</taxon>
        <taxon>Parasitiformes</taxon>
        <taxon>Ixodida</taxon>
        <taxon>Ixodoidea</taxon>
        <taxon>Ixodidae</taxon>
        <taxon>Amblyomminae</taxon>
        <taxon>Amblyomma</taxon>
    </lineage>
</organism>
<proteinExistence type="evidence at transcript level"/>
<evidence type="ECO:0000256" key="9">
    <source>
        <dbReference type="SAM" id="MobiDB-lite"/>
    </source>
</evidence>
<comment type="similarity">
    <text evidence="2">Belongs to the NUF2 family.</text>
</comment>
<keyword evidence="4" id="KW-0132">Cell division</keyword>
<dbReference type="Gene3D" id="1.10.418.60">
    <property type="entry name" value="Ncd80 complex, Nuf2 subunit"/>
    <property type="match status" value="1"/>
</dbReference>
<evidence type="ECO:0000256" key="4">
    <source>
        <dbReference type="ARBA" id="ARBA00022618"/>
    </source>
</evidence>
<feature type="domain" description="Kinetochore protein Nuf2 N-terminal" evidence="10">
    <location>
        <begin position="2"/>
        <end position="47"/>
    </location>
</feature>
<evidence type="ECO:0000256" key="1">
    <source>
        <dbReference type="ARBA" id="ARBA00004584"/>
    </source>
</evidence>
<dbReference type="GO" id="GO:0051301">
    <property type="term" value="P:cell division"/>
    <property type="evidence" value="ECO:0007669"/>
    <property type="project" value="UniProtKB-KW"/>
</dbReference>
<dbReference type="GO" id="GO:0031262">
    <property type="term" value="C:Ndc80 complex"/>
    <property type="evidence" value="ECO:0007669"/>
    <property type="project" value="InterPro"/>
</dbReference>
<dbReference type="InterPro" id="IPR005549">
    <property type="entry name" value="Kinetochore_Nuf2_N"/>
</dbReference>
<dbReference type="Pfam" id="PF03800">
    <property type="entry name" value="Nuf2"/>
    <property type="match status" value="1"/>
</dbReference>
<keyword evidence="6" id="KW-0175">Coiled coil</keyword>
<evidence type="ECO:0000256" key="8">
    <source>
        <dbReference type="ARBA" id="ARBA00023328"/>
    </source>
</evidence>
<evidence type="ECO:0000256" key="7">
    <source>
        <dbReference type="ARBA" id="ARBA00023306"/>
    </source>
</evidence>
<comment type="subcellular location">
    <subcellularLocation>
        <location evidence="1">Chromosome</location>
        <location evidence="1">Centromere</location>
    </subcellularLocation>
</comment>
<dbReference type="AlphaFoldDB" id="A0A1E1XG73"/>
<reference evidence="11" key="1">
    <citation type="journal article" date="2017" name="Front. Cell. Infect. Microbiol.">
        <title>The Distinct Transcriptional Response of the Midgut of Amblyomma sculptum and Amblyomma aureolatum Ticks to Rickettsia rickettsii Correlates to Their Differences in Susceptibility to Infection.</title>
        <authorList>
            <person name="Martins L.A."/>
            <person name="Galletti M.F.B.M."/>
            <person name="Ribeiro J.M."/>
            <person name="Fujita A."/>
            <person name="Costa F.B."/>
            <person name="Labruna M.B."/>
            <person name="Daffre S."/>
            <person name="Fogaca A.C."/>
        </authorList>
    </citation>
    <scope>NUCLEOTIDE SEQUENCE</scope>
</reference>
<dbReference type="EMBL" id="GFAC01000923">
    <property type="protein sequence ID" value="JAT98265.1"/>
    <property type="molecule type" value="mRNA"/>
</dbReference>
<keyword evidence="3" id="KW-0158">Chromosome</keyword>
<evidence type="ECO:0000259" key="10">
    <source>
        <dbReference type="Pfam" id="PF03800"/>
    </source>
</evidence>
<dbReference type="InterPro" id="IPR038275">
    <property type="entry name" value="Nuf2_N_sf"/>
</dbReference>
<feature type="non-terminal residue" evidence="11">
    <location>
        <position position="1"/>
    </location>
</feature>
<feature type="region of interest" description="Disordered" evidence="9">
    <location>
        <begin position="264"/>
        <end position="292"/>
    </location>
</feature>
<name>A0A1E1XG73_9ACAR</name>